<proteinExistence type="predicted"/>
<dbReference type="RefSeq" id="WP_090043162.1">
    <property type="nucleotide sequence ID" value="NZ_FOKI01000060.1"/>
</dbReference>
<dbReference type="PANTHER" id="PTHR43169:SF2">
    <property type="entry name" value="NAD_GMP SYNTHASE DOMAIN-CONTAINING PROTEIN"/>
    <property type="match status" value="1"/>
</dbReference>
<dbReference type="Gene3D" id="3.40.50.620">
    <property type="entry name" value="HUPs"/>
    <property type="match status" value="1"/>
</dbReference>
<dbReference type="STRING" id="84698.SAMN04488528_10608"/>
<dbReference type="AlphaFoldDB" id="A0A1I1B2T0"/>
<dbReference type="InterPro" id="IPR052188">
    <property type="entry name" value="Ni-pincer_cofactor_biosynth"/>
</dbReference>
<organism evidence="1 2">
    <name type="scientific">Clostridium frigidicarnis</name>
    <dbReference type="NCBI Taxonomy" id="84698"/>
    <lineage>
        <taxon>Bacteria</taxon>
        <taxon>Bacillati</taxon>
        <taxon>Bacillota</taxon>
        <taxon>Clostridia</taxon>
        <taxon>Eubacteriales</taxon>
        <taxon>Clostridiaceae</taxon>
        <taxon>Clostridium</taxon>
    </lineage>
</organism>
<dbReference type="SUPFAM" id="SSF52402">
    <property type="entry name" value="Adenine nucleotide alpha hydrolases-like"/>
    <property type="match status" value="1"/>
</dbReference>
<sequence>MRSCKKCVLPETYPGIHFNSEGICNYCEEYEVNKAAREDEGKVIKSEAELKMYLQRFKDLNRKYDVLVPISGGVDSCFTLITLVEKYGLKPLVFHSDHGWDSKTARSNVENICKELDVDLVIVKNDMSFMRKLFKYFNKADELELSACFVCGNILYLNGLELADTYKIPLVVNGYSKGQAAMMHDKEKARVLYEKMVNIALSTGDKEFFEEFLEKWSILEKQVIYQDKSEFTNFFEMKDKILFIPFFYFDFYKTDKDELRKMCKERFDWKQQEMSYPKCTTNCEMIWLNSYFDLKKRNYSHYHDEYSTIIRANEMTREQAKYYLEFNPPGGLLESLAKEIDIELK</sequence>
<reference evidence="1 2" key="1">
    <citation type="submission" date="2016-10" db="EMBL/GenBank/DDBJ databases">
        <authorList>
            <person name="de Groot N.N."/>
        </authorList>
    </citation>
    <scope>NUCLEOTIDE SEQUENCE [LARGE SCALE GENOMIC DNA]</scope>
    <source>
        <strain evidence="1 2">DSM 12271</strain>
    </source>
</reference>
<protein>
    <submittedName>
        <fullName evidence="1">Uncharacterized protein</fullName>
    </submittedName>
</protein>
<dbReference type="EMBL" id="FOKI01000060">
    <property type="protein sequence ID" value="SFB44654.1"/>
    <property type="molecule type" value="Genomic_DNA"/>
</dbReference>
<evidence type="ECO:0000313" key="2">
    <source>
        <dbReference type="Proteomes" id="UP000198619"/>
    </source>
</evidence>
<accession>A0A1I1B2T0</accession>
<gene>
    <name evidence="1" type="ORF">SAMN04488528_10608</name>
</gene>
<dbReference type="OrthoDB" id="702at2"/>
<keyword evidence="2" id="KW-1185">Reference proteome</keyword>
<dbReference type="PANTHER" id="PTHR43169">
    <property type="entry name" value="EXSB FAMILY PROTEIN"/>
    <property type="match status" value="1"/>
</dbReference>
<dbReference type="InterPro" id="IPR014729">
    <property type="entry name" value="Rossmann-like_a/b/a_fold"/>
</dbReference>
<dbReference type="Proteomes" id="UP000198619">
    <property type="component" value="Unassembled WGS sequence"/>
</dbReference>
<name>A0A1I1B2T0_9CLOT</name>
<evidence type="ECO:0000313" key="1">
    <source>
        <dbReference type="EMBL" id="SFB44654.1"/>
    </source>
</evidence>